<dbReference type="Pfam" id="PF01694">
    <property type="entry name" value="Rhomboid"/>
    <property type="match status" value="1"/>
</dbReference>
<dbReference type="GO" id="GO:0004252">
    <property type="term" value="F:serine-type endopeptidase activity"/>
    <property type="evidence" value="ECO:0007669"/>
    <property type="project" value="InterPro"/>
</dbReference>
<dbReference type="InterPro" id="IPR035952">
    <property type="entry name" value="Rhomboid-like_sf"/>
</dbReference>
<evidence type="ECO:0000256" key="5">
    <source>
        <dbReference type="ARBA" id="ARBA00022989"/>
    </source>
</evidence>
<dbReference type="GO" id="GO:0016020">
    <property type="term" value="C:membrane"/>
    <property type="evidence" value="ECO:0007669"/>
    <property type="project" value="UniProtKB-SubCell"/>
</dbReference>
<dbReference type="EMBL" id="HBGZ01027688">
    <property type="protein sequence ID" value="CAD9624356.1"/>
    <property type="molecule type" value="Transcribed_RNA"/>
</dbReference>
<dbReference type="InterPro" id="IPR050925">
    <property type="entry name" value="Rhomboid_protease_S54"/>
</dbReference>
<name>A0A7S2M3V6_9STRA</name>
<evidence type="ECO:0000256" key="1">
    <source>
        <dbReference type="ARBA" id="ARBA00004141"/>
    </source>
</evidence>
<keyword evidence="6 8" id="KW-0472">Membrane</keyword>
<keyword evidence="3 8" id="KW-0812">Transmembrane</keyword>
<evidence type="ECO:0000256" key="8">
    <source>
        <dbReference type="SAM" id="Phobius"/>
    </source>
</evidence>
<feature type="region of interest" description="Disordered" evidence="7">
    <location>
        <begin position="290"/>
        <end position="321"/>
    </location>
</feature>
<feature type="domain" description="Peptidase S54 rhomboid" evidence="9">
    <location>
        <begin position="179"/>
        <end position="263"/>
    </location>
</feature>
<keyword evidence="5 8" id="KW-1133">Transmembrane helix</keyword>
<dbReference type="PANTHER" id="PTHR43731:SF14">
    <property type="entry name" value="PRESENILIN-ASSOCIATED RHOMBOID-LIKE PROTEIN, MITOCHONDRIAL"/>
    <property type="match status" value="1"/>
</dbReference>
<protein>
    <recommendedName>
        <fullName evidence="9">Peptidase S54 rhomboid domain-containing protein</fullName>
    </recommendedName>
</protein>
<dbReference type="Gene3D" id="1.20.1540.10">
    <property type="entry name" value="Rhomboid-like"/>
    <property type="match status" value="1"/>
</dbReference>
<dbReference type="InterPro" id="IPR022764">
    <property type="entry name" value="Peptidase_S54_rhomboid_dom"/>
</dbReference>
<feature type="compositionally biased region" description="Basic and acidic residues" evidence="7">
    <location>
        <begin position="290"/>
        <end position="300"/>
    </location>
</feature>
<comment type="subcellular location">
    <subcellularLocation>
        <location evidence="1">Membrane</location>
        <topology evidence="1">Multi-pass membrane protein</topology>
    </subcellularLocation>
</comment>
<organism evidence="10">
    <name type="scientific">Skeletonema marinoi</name>
    <dbReference type="NCBI Taxonomy" id="267567"/>
    <lineage>
        <taxon>Eukaryota</taxon>
        <taxon>Sar</taxon>
        <taxon>Stramenopiles</taxon>
        <taxon>Ochrophyta</taxon>
        <taxon>Bacillariophyta</taxon>
        <taxon>Coscinodiscophyceae</taxon>
        <taxon>Thalassiosirophycidae</taxon>
        <taxon>Thalassiosirales</taxon>
        <taxon>Skeletonemataceae</taxon>
        <taxon>Skeletonema</taxon>
        <taxon>Skeletonema marinoi-dohrnii complex</taxon>
    </lineage>
</organism>
<feature type="transmembrane region" description="Helical" evidence="8">
    <location>
        <begin position="247"/>
        <end position="265"/>
    </location>
</feature>
<evidence type="ECO:0000313" key="10">
    <source>
        <dbReference type="EMBL" id="CAD9624356.1"/>
    </source>
</evidence>
<evidence type="ECO:0000256" key="6">
    <source>
        <dbReference type="ARBA" id="ARBA00023136"/>
    </source>
</evidence>
<feature type="transmembrane region" description="Helical" evidence="8">
    <location>
        <begin position="177"/>
        <end position="196"/>
    </location>
</feature>
<evidence type="ECO:0000256" key="3">
    <source>
        <dbReference type="ARBA" id="ARBA00022692"/>
    </source>
</evidence>
<evidence type="ECO:0000256" key="4">
    <source>
        <dbReference type="ARBA" id="ARBA00022801"/>
    </source>
</evidence>
<sequence length="321" mass="37732">MIGRSMDRAKSGLTFLILINVLVHLFRNDFRHHLHLHKTYRINDGNLSSMLLSIIYHMDPTHLLVNMLSLNRYGSEIFVHSSSRRWHSFFLVVASYIICGIGAFVGVELLSQYHEYQWEQRLQDARWSNRCNHWLCHSINDAVGRDFSSMFTNVWSDWKTSFRFADIKLSMFYYRSIHRIGASGVVYGWMGMRLITSWMSPHHSRLNGIDYFFLIMAVAHDLSKSPLSLEDFKVATFFEEGSVDHSVHLMGFVFGMVWAMLLITWEKVSFGSIGRWRGGGRRLGATWEEEQQRQQREQQRRQQSRLINVEERNGTRQRTTL</sequence>
<keyword evidence="4" id="KW-0378">Hydrolase</keyword>
<gene>
    <name evidence="10" type="ORF">SMAR0320_LOCUS19694</name>
</gene>
<proteinExistence type="inferred from homology"/>
<feature type="transmembrane region" description="Helical" evidence="8">
    <location>
        <begin position="89"/>
        <end position="107"/>
    </location>
</feature>
<dbReference type="AlphaFoldDB" id="A0A7S2M3V6"/>
<dbReference type="PANTHER" id="PTHR43731">
    <property type="entry name" value="RHOMBOID PROTEASE"/>
    <property type="match status" value="1"/>
</dbReference>
<accession>A0A7S2M3V6</accession>
<dbReference type="SUPFAM" id="SSF144091">
    <property type="entry name" value="Rhomboid-like"/>
    <property type="match status" value="1"/>
</dbReference>
<comment type="similarity">
    <text evidence="2">Belongs to the peptidase S54 family.</text>
</comment>
<evidence type="ECO:0000259" key="9">
    <source>
        <dbReference type="Pfam" id="PF01694"/>
    </source>
</evidence>
<feature type="transmembrane region" description="Helical" evidence="8">
    <location>
        <begin position="12"/>
        <end position="27"/>
    </location>
</feature>
<reference evidence="10" key="1">
    <citation type="submission" date="2021-01" db="EMBL/GenBank/DDBJ databases">
        <authorList>
            <person name="Corre E."/>
            <person name="Pelletier E."/>
            <person name="Niang G."/>
            <person name="Scheremetjew M."/>
            <person name="Finn R."/>
            <person name="Kale V."/>
            <person name="Holt S."/>
            <person name="Cochrane G."/>
            <person name="Meng A."/>
            <person name="Brown T."/>
            <person name="Cohen L."/>
        </authorList>
    </citation>
    <scope>NUCLEOTIDE SEQUENCE</scope>
    <source>
        <strain evidence="10">SM1012Den-03</strain>
    </source>
</reference>
<evidence type="ECO:0000256" key="7">
    <source>
        <dbReference type="SAM" id="MobiDB-lite"/>
    </source>
</evidence>
<evidence type="ECO:0000256" key="2">
    <source>
        <dbReference type="ARBA" id="ARBA00009045"/>
    </source>
</evidence>